<proteinExistence type="predicted"/>
<evidence type="ECO:0000313" key="1">
    <source>
        <dbReference type="EMBL" id="MFC3960801.1"/>
    </source>
</evidence>
<evidence type="ECO:0000313" key="2">
    <source>
        <dbReference type="Proteomes" id="UP001595696"/>
    </source>
</evidence>
<sequence length="169" mass="18830">MQQPGGMNKVVILGRGEAGKSTLAARLGTATGLPVVELDKHFWPADLTPIHQDRWAAVQRQLIAADRWILDGDLGPYDVLPVRLAAADTVIVLDFPLRRCAWRAARRSRENLAFWRWLLGYRRRSLPIVLAAIAEHAGAADVHRLRNPREVDEFLSRASTKDTGTPPRG</sequence>
<keyword evidence="1" id="KW-0418">Kinase</keyword>
<keyword evidence="1" id="KW-0808">Transferase</keyword>
<dbReference type="InterPro" id="IPR027417">
    <property type="entry name" value="P-loop_NTPase"/>
</dbReference>
<dbReference type="InterPro" id="IPR052922">
    <property type="entry name" value="Cytidylate_Kinase-2"/>
</dbReference>
<keyword evidence="2" id="KW-1185">Reference proteome</keyword>
<dbReference type="EMBL" id="JBHSAX010000003">
    <property type="protein sequence ID" value="MFC3960801.1"/>
    <property type="molecule type" value="Genomic_DNA"/>
</dbReference>
<comment type="caution">
    <text evidence="1">The sequence shown here is derived from an EMBL/GenBank/DDBJ whole genome shotgun (WGS) entry which is preliminary data.</text>
</comment>
<reference evidence="2" key="1">
    <citation type="journal article" date="2019" name="Int. J. Syst. Evol. Microbiol.">
        <title>The Global Catalogue of Microorganisms (GCM) 10K type strain sequencing project: providing services to taxonomists for standard genome sequencing and annotation.</title>
        <authorList>
            <consortium name="The Broad Institute Genomics Platform"/>
            <consortium name="The Broad Institute Genome Sequencing Center for Infectious Disease"/>
            <person name="Wu L."/>
            <person name="Ma J."/>
        </authorList>
    </citation>
    <scope>NUCLEOTIDE SEQUENCE [LARGE SCALE GENOMIC DNA]</scope>
    <source>
        <strain evidence="2">CGMCC 4.7330</strain>
    </source>
</reference>
<dbReference type="RefSeq" id="WP_378610573.1">
    <property type="nucleotide sequence ID" value="NZ_JBHSAX010000003.1"/>
</dbReference>
<name>A0ABV8DMC2_9NOCA</name>
<organism evidence="1 2">
    <name type="scientific">Nocardia jiangsuensis</name>
    <dbReference type="NCBI Taxonomy" id="1691563"/>
    <lineage>
        <taxon>Bacteria</taxon>
        <taxon>Bacillati</taxon>
        <taxon>Actinomycetota</taxon>
        <taxon>Actinomycetes</taxon>
        <taxon>Mycobacteriales</taxon>
        <taxon>Nocardiaceae</taxon>
        <taxon>Nocardia</taxon>
    </lineage>
</organism>
<gene>
    <name evidence="1" type="ORF">ACFO0B_02220</name>
</gene>
<dbReference type="PANTHER" id="PTHR37816:SF2">
    <property type="entry name" value="DNA TOPOLOGY MODULATION PROTEIN FLAR-RELATED PROTEIN"/>
    <property type="match status" value="1"/>
</dbReference>
<dbReference type="Gene3D" id="3.40.50.300">
    <property type="entry name" value="P-loop containing nucleotide triphosphate hydrolases"/>
    <property type="match status" value="1"/>
</dbReference>
<dbReference type="SUPFAM" id="SSF52540">
    <property type="entry name" value="P-loop containing nucleoside triphosphate hydrolases"/>
    <property type="match status" value="1"/>
</dbReference>
<protein>
    <submittedName>
        <fullName evidence="1">Adenylate kinase</fullName>
    </submittedName>
</protein>
<dbReference type="GO" id="GO:0016301">
    <property type="term" value="F:kinase activity"/>
    <property type="evidence" value="ECO:0007669"/>
    <property type="project" value="UniProtKB-KW"/>
</dbReference>
<accession>A0ABV8DMC2</accession>
<dbReference type="Proteomes" id="UP001595696">
    <property type="component" value="Unassembled WGS sequence"/>
</dbReference>
<dbReference type="PANTHER" id="PTHR37816">
    <property type="entry name" value="YALI0E33011P"/>
    <property type="match status" value="1"/>
</dbReference>